<organism evidence="4 5">
    <name type="scientific">Herbaspirillum robiniae</name>
    <dbReference type="NCBI Taxonomy" id="2014887"/>
    <lineage>
        <taxon>Bacteria</taxon>
        <taxon>Pseudomonadati</taxon>
        <taxon>Pseudomonadota</taxon>
        <taxon>Betaproteobacteria</taxon>
        <taxon>Burkholderiales</taxon>
        <taxon>Oxalobacteraceae</taxon>
        <taxon>Herbaspirillum</taxon>
    </lineage>
</organism>
<sequence>MNRRQFLLASSAAAPAASSQPFAALAAAPKLKIGFIYPGPVADIGWSFQHELGRRMLEKEFGARIETVFVERVPETPEAERVMRQLIDDGCKMIFATSFGFMNPVLRVARDNPDVIFEHCSGYTMARNVGLYQTRFYEGAYVLGTIAGRMTRTNTLGYIAPIPIPEVIRNLDAFVLGARSVNPKVNTKVVWINAWYDPSLERDAAQTLAGQGADVFYQNTDSPAPVQVAESKGLYAFGQDSDMSRFGPKAHLTGNTLNWGVYYVHKVRQVLEGKWKAEDTKWGMKEGIVQLAPYNAALPKDVLAQAEERRKAIVAGTLQPFAGPINNQAGQLQIAAGKAVPESELWTMRWYVEGIQGKQP</sequence>
<dbReference type="GO" id="GO:0005886">
    <property type="term" value="C:plasma membrane"/>
    <property type="evidence" value="ECO:0007669"/>
    <property type="project" value="InterPro"/>
</dbReference>
<feature type="chain" id="PRO_5013258791" evidence="2">
    <location>
        <begin position="24"/>
        <end position="360"/>
    </location>
</feature>
<evidence type="ECO:0000313" key="4">
    <source>
        <dbReference type="EMBL" id="OWY26922.1"/>
    </source>
</evidence>
<accession>A0A246WKU2</accession>
<dbReference type="CDD" id="cd19963">
    <property type="entry name" value="PBP1_BMP-like"/>
    <property type="match status" value="1"/>
</dbReference>
<gene>
    <name evidence="4" type="ORF">CEJ42_21430</name>
</gene>
<evidence type="ECO:0000259" key="3">
    <source>
        <dbReference type="Pfam" id="PF02608"/>
    </source>
</evidence>
<dbReference type="EMBL" id="NJGU01000014">
    <property type="protein sequence ID" value="OWY26922.1"/>
    <property type="molecule type" value="Genomic_DNA"/>
</dbReference>
<evidence type="ECO:0000256" key="2">
    <source>
        <dbReference type="SAM" id="SignalP"/>
    </source>
</evidence>
<feature type="domain" description="ABC transporter substrate-binding protein PnrA-like" evidence="3">
    <location>
        <begin position="31"/>
        <end position="310"/>
    </location>
</feature>
<proteinExistence type="predicted"/>
<name>A0A246WKU2_9BURK</name>
<dbReference type="InterPro" id="IPR006311">
    <property type="entry name" value="TAT_signal"/>
</dbReference>
<dbReference type="InterPro" id="IPR003760">
    <property type="entry name" value="PnrA-like"/>
</dbReference>
<reference evidence="4 5" key="1">
    <citation type="submission" date="2017-06" db="EMBL/GenBank/DDBJ databases">
        <title>Herbaspirillum phytohormonus sp. nov., isolated from the root nodule of Robinia pseudoacacia in lead-zinc mine.</title>
        <authorList>
            <person name="Fan M."/>
            <person name="Lin Y."/>
        </authorList>
    </citation>
    <scope>NUCLEOTIDE SEQUENCE [LARGE SCALE GENOMIC DNA]</scope>
    <source>
        <strain evidence="4 5">HZ10</strain>
    </source>
</reference>
<dbReference type="PANTHER" id="PTHR43208:SF1">
    <property type="entry name" value="ABC TRANSPORTER SUBSTRATE-BINDING PROTEIN"/>
    <property type="match status" value="1"/>
</dbReference>
<dbReference type="RefSeq" id="WP_088752473.1">
    <property type="nucleotide sequence ID" value="NZ_NJGU01000014.1"/>
</dbReference>
<dbReference type="Proteomes" id="UP000197596">
    <property type="component" value="Unassembled WGS sequence"/>
</dbReference>
<dbReference type="AlphaFoldDB" id="A0A246WKU2"/>
<dbReference type="Gene3D" id="3.40.50.2300">
    <property type="match status" value="2"/>
</dbReference>
<comment type="caution">
    <text evidence="4">The sequence shown here is derived from an EMBL/GenBank/DDBJ whole genome shotgun (WGS) entry which is preliminary data.</text>
</comment>
<keyword evidence="1 2" id="KW-0732">Signal</keyword>
<evidence type="ECO:0000313" key="5">
    <source>
        <dbReference type="Proteomes" id="UP000197596"/>
    </source>
</evidence>
<dbReference type="Pfam" id="PF02608">
    <property type="entry name" value="Bmp"/>
    <property type="match status" value="1"/>
</dbReference>
<dbReference type="PROSITE" id="PS51318">
    <property type="entry name" value="TAT"/>
    <property type="match status" value="1"/>
</dbReference>
<dbReference type="InterPro" id="IPR052910">
    <property type="entry name" value="ABC-Purine-Binding"/>
</dbReference>
<protein>
    <submittedName>
        <fullName evidence="4">BMP family ABC transporter substrate-binding protein</fullName>
    </submittedName>
</protein>
<dbReference type="PANTHER" id="PTHR43208">
    <property type="entry name" value="ABC TRANSPORTER SUBSTRATE-BINDING PROTEIN"/>
    <property type="match status" value="1"/>
</dbReference>
<feature type="signal peptide" evidence="2">
    <location>
        <begin position="1"/>
        <end position="23"/>
    </location>
</feature>
<evidence type="ECO:0000256" key="1">
    <source>
        <dbReference type="ARBA" id="ARBA00022729"/>
    </source>
</evidence>